<dbReference type="EMBL" id="PJCH01000009">
    <property type="protein sequence ID" value="PQA87250.1"/>
    <property type="molecule type" value="Genomic_DNA"/>
</dbReference>
<reference evidence="1 2" key="1">
    <citation type="submission" date="2017-12" db="EMBL/GenBank/DDBJ databases">
        <authorList>
            <person name="Hurst M.R.H."/>
        </authorList>
    </citation>
    <scope>NUCLEOTIDE SEQUENCE [LARGE SCALE GENOMIC DNA]</scope>
    <source>
        <strain evidence="1 2">SY-3-19</strain>
    </source>
</reference>
<name>A0A2S7K415_9PROT</name>
<gene>
    <name evidence="1" type="ORF">CW354_12515</name>
</gene>
<evidence type="ECO:0000313" key="2">
    <source>
        <dbReference type="Proteomes" id="UP000239504"/>
    </source>
</evidence>
<organism evidence="1 2">
    <name type="scientific">Hyphococcus luteus</name>
    <dbReference type="NCBI Taxonomy" id="2058213"/>
    <lineage>
        <taxon>Bacteria</taxon>
        <taxon>Pseudomonadati</taxon>
        <taxon>Pseudomonadota</taxon>
        <taxon>Alphaproteobacteria</taxon>
        <taxon>Parvularculales</taxon>
        <taxon>Parvularculaceae</taxon>
        <taxon>Hyphococcus</taxon>
    </lineage>
</organism>
<evidence type="ECO:0000313" key="1">
    <source>
        <dbReference type="EMBL" id="PQA87250.1"/>
    </source>
</evidence>
<sequence length="59" mass="6466">MKRARTFVFTSRRRGEVGIALAISGEGDGRAQIERLFPPHPGPLPKGEREWFGACIDGA</sequence>
<comment type="caution">
    <text evidence="1">The sequence shown here is derived from an EMBL/GenBank/DDBJ whole genome shotgun (WGS) entry which is preliminary data.</text>
</comment>
<accession>A0A2S7K415</accession>
<proteinExistence type="predicted"/>
<keyword evidence="2" id="KW-1185">Reference proteome</keyword>
<protein>
    <submittedName>
        <fullName evidence="1">Uncharacterized protein</fullName>
    </submittedName>
</protein>
<dbReference type="AlphaFoldDB" id="A0A2S7K415"/>
<dbReference type="Proteomes" id="UP000239504">
    <property type="component" value="Unassembled WGS sequence"/>
</dbReference>